<keyword evidence="4 14" id="KW-0812">Transmembrane</keyword>
<evidence type="ECO:0000256" key="13">
    <source>
        <dbReference type="SAM" id="MobiDB-lite"/>
    </source>
</evidence>
<dbReference type="SUPFAM" id="SSF47986">
    <property type="entry name" value="DEATH domain"/>
    <property type="match status" value="1"/>
</dbReference>
<accession>A0A8C0ADU7</accession>
<dbReference type="InterPro" id="IPR041448">
    <property type="entry name" value="TNFR16_TM"/>
</dbReference>
<dbReference type="Pfam" id="PF00531">
    <property type="entry name" value="Death"/>
    <property type="match status" value="1"/>
</dbReference>
<feature type="transmembrane region" description="Helical" evidence="14">
    <location>
        <begin position="91"/>
        <end position="112"/>
    </location>
</feature>
<dbReference type="PANTHER" id="PTHR46605:SF1">
    <property type="entry name" value="DEATH DOMAIN-CONTAINING MEMBRANE PROTEIN NRADD"/>
    <property type="match status" value="1"/>
</dbReference>
<comment type="subcellular location">
    <subcellularLocation>
        <location evidence="2">Cell membrane</location>
        <topology evidence="2">Single-pass type III membrane protein</topology>
    </subcellularLocation>
    <subcellularLocation>
        <location evidence="1">Nucleus</location>
    </subcellularLocation>
</comment>
<dbReference type="Ensembl" id="ENSBGRT00000028652.1">
    <property type="protein sequence ID" value="ENSBGRP00000024836.1"/>
    <property type="gene ID" value="ENSBGRG00000015579.1"/>
</dbReference>
<keyword evidence="7 14" id="KW-0472">Membrane</keyword>
<evidence type="ECO:0000256" key="1">
    <source>
        <dbReference type="ARBA" id="ARBA00004123"/>
    </source>
</evidence>
<name>A0A8C0ADU7_BOSMU</name>
<dbReference type="Pfam" id="PF18422">
    <property type="entry name" value="TNFR_16_TM"/>
    <property type="match status" value="1"/>
</dbReference>
<organism evidence="16 17">
    <name type="scientific">Bos mutus grunniens</name>
    <name type="common">Wild yak</name>
    <name type="synonym">Bos grunniens</name>
    <dbReference type="NCBI Taxonomy" id="30521"/>
    <lineage>
        <taxon>Eukaryota</taxon>
        <taxon>Metazoa</taxon>
        <taxon>Chordata</taxon>
        <taxon>Craniata</taxon>
        <taxon>Vertebrata</taxon>
        <taxon>Euteleostomi</taxon>
        <taxon>Mammalia</taxon>
        <taxon>Eutheria</taxon>
        <taxon>Laurasiatheria</taxon>
        <taxon>Artiodactyla</taxon>
        <taxon>Ruminantia</taxon>
        <taxon>Pecora</taxon>
        <taxon>Bovidae</taxon>
        <taxon>Bovinae</taxon>
        <taxon>Bos</taxon>
    </lineage>
</organism>
<dbReference type="GO" id="GO:0005641">
    <property type="term" value="C:nuclear envelope lumen"/>
    <property type="evidence" value="ECO:0007669"/>
    <property type="project" value="Ensembl"/>
</dbReference>
<dbReference type="GO" id="GO:0048406">
    <property type="term" value="F:nerve growth factor binding"/>
    <property type="evidence" value="ECO:0007669"/>
    <property type="project" value="TreeGrafter"/>
</dbReference>
<dbReference type="InterPro" id="IPR052302">
    <property type="entry name" value="Neurotrophin_rcpt-DD"/>
</dbReference>
<keyword evidence="9" id="KW-0539">Nucleus</keyword>
<keyword evidence="3" id="KW-1003">Cell membrane</keyword>
<keyword evidence="17" id="KW-1185">Reference proteome</keyword>
<dbReference type="Proteomes" id="UP000694520">
    <property type="component" value="Chromosome 22"/>
</dbReference>
<dbReference type="GO" id="GO:0009986">
    <property type="term" value="C:cell surface"/>
    <property type="evidence" value="ECO:0007669"/>
    <property type="project" value="TreeGrafter"/>
</dbReference>
<keyword evidence="5" id="KW-0053">Apoptosis</keyword>
<evidence type="ECO:0000256" key="7">
    <source>
        <dbReference type="ARBA" id="ARBA00023136"/>
    </source>
</evidence>
<dbReference type="GeneTree" id="ENSGT00940000163571"/>
<reference evidence="16" key="1">
    <citation type="submission" date="2019-05" db="EMBL/GenBank/DDBJ databases">
        <authorList>
            <person name="Zhang S."/>
            <person name="Liu J."/>
        </authorList>
    </citation>
    <scope>NUCLEOTIDE SEQUENCE [LARGE SCALE GENOMIC DNA]</scope>
</reference>
<evidence type="ECO:0000313" key="16">
    <source>
        <dbReference type="Ensembl" id="ENSBGRP00000024836.1"/>
    </source>
</evidence>
<reference evidence="16" key="2">
    <citation type="submission" date="2025-08" db="UniProtKB">
        <authorList>
            <consortium name="Ensembl"/>
        </authorList>
    </citation>
    <scope>IDENTIFICATION</scope>
</reference>
<evidence type="ECO:0000256" key="10">
    <source>
        <dbReference type="ARBA" id="ARBA00071339"/>
    </source>
</evidence>
<dbReference type="GO" id="GO:0007266">
    <property type="term" value="P:Rho protein signal transduction"/>
    <property type="evidence" value="ECO:0007669"/>
    <property type="project" value="TreeGrafter"/>
</dbReference>
<dbReference type="GO" id="GO:0005886">
    <property type="term" value="C:plasma membrane"/>
    <property type="evidence" value="ECO:0007669"/>
    <property type="project" value="UniProtKB-SubCell"/>
</dbReference>
<keyword evidence="8" id="KW-0325">Glycoprotein</keyword>
<evidence type="ECO:0000256" key="8">
    <source>
        <dbReference type="ARBA" id="ARBA00023180"/>
    </source>
</evidence>
<dbReference type="InterPro" id="IPR011029">
    <property type="entry name" value="DEATH-like_dom_sf"/>
</dbReference>
<evidence type="ECO:0000256" key="2">
    <source>
        <dbReference type="ARBA" id="ARBA00004361"/>
    </source>
</evidence>
<dbReference type="GO" id="GO:0030027">
    <property type="term" value="C:lamellipodium"/>
    <property type="evidence" value="ECO:0007669"/>
    <property type="project" value="Ensembl"/>
</dbReference>
<protein>
    <recommendedName>
        <fullName evidence="10">Death domain-containing membrane protein NRADD</fullName>
    </recommendedName>
    <alternativeName>
        <fullName evidence="11">Neurotrophin receptor homolog-2</fullName>
    </alternativeName>
    <alternativeName>
        <fullName evidence="12">Neurotrophin receptor-alike death domain protein</fullName>
    </alternativeName>
</protein>
<dbReference type="GO" id="GO:0006915">
    <property type="term" value="P:apoptotic process"/>
    <property type="evidence" value="ECO:0007669"/>
    <property type="project" value="UniProtKB-KW"/>
</dbReference>
<evidence type="ECO:0000256" key="4">
    <source>
        <dbReference type="ARBA" id="ARBA00022692"/>
    </source>
</evidence>
<evidence type="ECO:0000313" key="17">
    <source>
        <dbReference type="Proteomes" id="UP000694520"/>
    </source>
</evidence>
<dbReference type="FunFam" id="1.10.533.10:FF:000140">
    <property type="entry name" value="Death domain-containing membrane protein NRADD"/>
    <property type="match status" value="1"/>
</dbReference>
<evidence type="ECO:0000256" key="3">
    <source>
        <dbReference type="ARBA" id="ARBA00022475"/>
    </source>
</evidence>
<dbReference type="PANTHER" id="PTHR46605">
    <property type="entry name" value="TUMOR NECROSIS FACTOR RECEPTOR"/>
    <property type="match status" value="1"/>
</dbReference>
<evidence type="ECO:0000256" key="11">
    <source>
        <dbReference type="ARBA" id="ARBA00079911"/>
    </source>
</evidence>
<dbReference type="SMART" id="SM00005">
    <property type="entry name" value="DEATH"/>
    <property type="match status" value="1"/>
</dbReference>
<proteinExistence type="predicted"/>
<dbReference type="AlphaFoldDB" id="A0A8C0ADU7"/>
<evidence type="ECO:0000256" key="9">
    <source>
        <dbReference type="ARBA" id="ARBA00023242"/>
    </source>
</evidence>
<evidence type="ECO:0000256" key="5">
    <source>
        <dbReference type="ARBA" id="ARBA00022703"/>
    </source>
</evidence>
<dbReference type="PROSITE" id="PS50017">
    <property type="entry name" value="DEATH_DOMAIN"/>
    <property type="match status" value="1"/>
</dbReference>
<evidence type="ECO:0000256" key="12">
    <source>
        <dbReference type="ARBA" id="ARBA00081527"/>
    </source>
</evidence>
<dbReference type="Gene3D" id="6.10.250.1780">
    <property type="match status" value="1"/>
</dbReference>
<evidence type="ECO:0000259" key="15">
    <source>
        <dbReference type="PROSITE" id="PS50017"/>
    </source>
</evidence>
<dbReference type="GO" id="GO:0005035">
    <property type="term" value="F:death receptor activity"/>
    <property type="evidence" value="ECO:0007669"/>
    <property type="project" value="TreeGrafter"/>
</dbReference>
<dbReference type="Gene3D" id="1.10.533.10">
    <property type="entry name" value="Death Domain, Fas"/>
    <property type="match status" value="1"/>
</dbReference>
<dbReference type="GO" id="GO:0015026">
    <property type="term" value="F:coreceptor activity"/>
    <property type="evidence" value="ECO:0007669"/>
    <property type="project" value="TreeGrafter"/>
</dbReference>
<sequence>MTVRAQTRLAGGDRTRFSATVDRGGAPGARKGRDWESPRMTSQSRRLLPGSKDKTRREQDREGVWAAAGGALAPSTSSPFSPEPPGASGSIIPVYCALLATVVLGLLAYVVFKCWRSRKQRQQLAKARTAELGALSRDQLHGDSSVFRDSPAGLEPCAPSQGPPPELGCRLYLHLPRQQQEEVERLLEVSGEPANGWRGLAGRLGYQAEAVETMARSPGPASALLRDWAVQEGSGATLRALADALAAMGREDVIRALSSPAEGCSVV</sequence>
<feature type="domain" description="Death" evidence="15">
    <location>
        <begin position="182"/>
        <end position="261"/>
    </location>
</feature>
<evidence type="ECO:0000256" key="6">
    <source>
        <dbReference type="ARBA" id="ARBA00022989"/>
    </source>
</evidence>
<reference evidence="16" key="3">
    <citation type="submission" date="2025-09" db="UniProtKB">
        <authorList>
            <consortium name="Ensembl"/>
        </authorList>
    </citation>
    <scope>IDENTIFICATION</scope>
</reference>
<feature type="compositionally biased region" description="Basic and acidic residues" evidence="13">
    <location>
        <begin position="51"/>
        <end position="62"/>
    </location>
</feature>
<feature type="region of interest" description="Disordered" evidence="13">
    <location>
        <begin position="1"/>
        <end position="62"/>
    </location>
</feature>
<evidence type="ECO:0000256" key="14">
    <source>
        <dbReference type="SAM" id="Phobius"/>
    </source>
</evidence>
<keyword evidence="6 14" id="KW-1133">Transmembrane helix</keyword>
<dbReference type="InterPro" id="IPR000488">
    <property type="entry name" value="Death_dom"/>
</dbReference>